<sequence>MHRSDDVLYICTNPPAGGSTGPATTTSTSSTASMIHHGSVGRAWHKSCPQTSETPPILNSTHSRGRRLEPKSRLVVPGGLTVPHEIKNKCVRLGWAPKDGKGKRPAVFGIFSAAGRFCRRMGYESPSSRPIAHAKIEYLGRFRGMSSGQVRDEVLQLLILRSGPILDSGEI</sequence>
<feature type="compositionally biased region" description="Polar residues" evidence="1">
    <location>
        <begin position="48"/>
        <end position="62"/>
    </location>
</feature>
<proteinExistence type="predicted"/>
<reference evidence="2 3" key="1">
    <citation type="journal article" date="2016" name="PLoS Pathog.">
        <title>Biosynthesis of antibiotic leucinostatins in bio-control fungus Purpureocillium lilacinum and their inhibition on phytophthora revealed by genome mining.</title>
        <authorList>
            <person name="Wang G."/>
            <person name="Liu Z."/>
            <person name="Lin R."/>
            <person name="Li E."/>
            <person name="Mao Z."/>
            <person name="Ling J."/>
            <person name="Yang Y."/>
            <person name="Yin W.B."/>
            <person name="Xie B."/>
        </authorList>
    </citation>
    <scope>NUCLEOTIDE SEQUENCE [LARGE SCALE GENOMIC DNA]</scope>
    <source>
        <strain evidence="2">170</strain>
    </source>
</reference>
<organism evidence="2 3">
    <name type="scientific">Pochonia chlamydosporia 170</name>
    <dbReference type="NCBI Taxonomy" id="1380566"/>
    <lineage>
        <taxon>Eukaryota</taxon>
        <taxon>Fungi</taxon>
        <taxon>Dikarya</taxon>
        <taxon>Ascomycota</taxon>
        <taxon>Pezizomycotina</taxon>
        <taxon>Sordariomycetes</taxon>
        <taxon>Hypocreomycetidae</taxon>
        <taxon>Hypocreales</taxon>
        <taxon>Clavicipitaceae</taxon>
        <taxon>Pochonia</taxon>
    </lineage>
</organism>
<feature type="region of interest" description="Disordered" evidence="1">
    <location>
        <begin position="47"/>
        <end position="66"/>
    </location>
</feature>
<dbReference type="GeneID" id="33937341"/>
<protein>
    <submittedName>
        <fullName evidence="2">Uncharacterized protein</fullName>
    </submittedName>
</protein>
<accession>A0A219AND9</accession>
<evidence type="ECO:0000313" key="3">
    <source>
        <dbReference type="Proteomes" id="UP000078397"/>
    </source>
</evidence>
<evidence type="ECO:0000256" key="1">
    <source>
        <dbReference type="SAM" id="MobiDB-lite"/>
    </source>
</evidence>
<feature type="compositionally biased region" description="Low complexity" evidence="1">
    <location>
        <begin position="14"/>
        <end position="31"/>
    </location>
</feature>
<keyword evidence="3" id="KW-1185">Reference proteome</keyword>
<gene>
    <name evidence="2" type="ORF">VFPPC_18629</name>
</gene>
<dbReference type="EMBL" id="LSBJ02000033">
    <property type="protein sequence ID" value="OWT42241.1"/>
    <property type="molecule type" value="Genomic_DNA"/>
</dbReference>
<feature type="region of interest" description="Disordered" evidence="1">
    <location>
        <begin position="12"/>
        <end position="31"/>
    </location>
</feature>
<dbReference type="Proteomes" id="UP000078397">
    <property type="component" value="Unassembled WGS sequence"/>
</dbReference>
<dbReference type="AlphaFoldDB" id="A0A219AND9"/>
<name>A0A219AND9_METCM</name>
<comment type="caution">
    <text evidence="2">The sequence shown here is derived from an EMBL/GenBank/DDBJ whole genome shotgun (WGS) entry which is preliminary data.</text>
</comment>
<dbReference type="KEGG" id="pchm:VFPPC_18629"/>
<evidence type="ECO:0000313" key="2">
    <source>
        <dbReference type="EMBL" id="OWT42241.1"/>
    </source>
</evidence>
<dbReference type="RefSeq" id="XP_022284786.1">
    <property type="nucleotide sequence ID" value="XM_022430213.1"/>
</dbReference>